<dbReference type="AlphaFoldDB" id="A0AAV3K5B6"/>
<proteinExistence type="predicted"/>
<evidence type="ECO:0000256" key="1">
    <source>
        <dbReference type="SAM" id="Phobius"/>
    </source>
</evidence>
<feature type="transmembrane region" description="Helical" evidence="1">
    <location>
        <begin position="152"/>
        <end position="169"/>
    </location>
</feature>
<sequence length="171" mass="19621">MGFFNIKNKSAVIIMNTTSIKKFYRIDAYLVLCHTLLMAFGYGLWKLYPHIKTKPDMSGLFFMIISILGGFAGLIMLAITLPRLDRSVHNLSVNKFILALLYWVSSIIIFVLFGISKFFFNNPLVLLVFVLVFFSSVYLSVIRLADMRKKDWLILSGIFGTIVLFIFLLEL</sequence>
<feature type="transmembrane region" description="Helical" evidence="1">
    <location>
        <begin position="96"/>
        <end position="120"/>
    </location>
</feature>
<feature type="transmembrane region" description="Helical" evidence="1">
    <location>
        <begin position="126"/>
        <end position="145"/>
    </location>
</feature>
<evidence type="ECO:0000313" key="3">
    <source>
        <dbReference type="Proteomes" id="UP000016517"/>
    </source>
</evidence>
<protein>
    <recommendedName>
        <fullName evidence="4">Tripartite tricarboxylate transporter TctB family protein</fullName>
    </recommendedName>
</protein>
<reference evidence="2 3" key="1">
    <citation type="submission" date="2013-08" db="EMBL/GenBank/DDBJ databases">
        <title>Study of Ammonical-Nitrogen removal by Nitrification Denitrification process using lab isolates.</title>
        <authorList>
            <person name="Khardenavis A.A."/>
            <person name="Pal R.R."/>
            <person name="Kapley A."/>
            <person name="Qureshi A."/>
            <person name="Purohit H.J."/>
        </authorList>
    </citation>
    <scope>NUCLEOTIDE SEQUENCE [LARGE SCALE GENOMIC DNA]</scope>
    <source>
        <strain evidence="2 3">EGD-HP18</strain>
    </source>
</reference>
<keyword evidence="1" id="KW-0472">Membrane</keyword>
<comment type="caution">
    <text evidence="2">The sequence shown here is derived from an EMBL/GenBank/DDBJ whole genome shotgun (WGS) entry which is preliminary data.</text>
</comment>
<gene>
    <name evidence="2" type="ORF">N173_00370</name>
</gene>
<accession>A0AAV3K5B6</accession>
<keyword evidence="1" id="KW-1133">Transmembrane helix</keyword>
<organism evidence="2 3">
    <name type="scientific">Acinetobacter baumannii EGD-HP18</name>
    <dbReference type="NCBI Taxonomy" id="1358412"/>
    <lineage>
        <taxon>Bacteria</taxon>
        <taxon>Pseudomonadati</taxon>
        <taxon>Pseudomonadota</taxon>
        <taxon>Gammaproteobacteria</taxon>
        <taxon>Moraxellales</taxon>
        <taxon>Moraxellaceae</taxon>
        <taxon>Acinetobacter</taxon>
        <taxon>Acinetobacter calcoaceticus/baumannii complex</taxon>
    </lineage>
</organism>
<evidence type="ECO:0000313" key="2">
    <source>
        <dbReference type="EMBL" id="ERH73080.1"/>
    </source>
</evidence>
<keyword evidence="1" id="KW-0812">Transmembrane</keyword>
<dbReference type="EMBL" id="AVST01000001">
    <property type="protein sequence ID" value="ERH73080.1"/>
    <property type="molecule type" value="Genomic_DNA"/>
</dbReference>
<feature type="transmembrane region" description="Helical" evidence="1">
    <location>
        <begin position="60"/>
        <end position="84"/>
    </location>
</feature>
<feature type="transmembrane region" description="Helical" evidence="1">
    <location>
        <begin position="28"/>
        <end position="48"/>
    </location>
</feature>
<dbReference type="Proteomes" id="UP000016517">
    <property type="component" value="Unassembled WGS sequence"/>
</dbReference>
<name>A0AAV3K5B6_ACIBA</name>
<evidence type="ECO:0008006" key="4">
    <source>
        <dbReference type="Google" id="ProtNLM"/>
    </source>
</evidence>